<dbReference type="EMBL" id="VBPA01000278">
    <property type="protein sequence ID" value="TMQ69673.1"/>
    <property type="molecule type" value="Genomic_DNA"/>
</dbReference>
<dbReference type="GO" id="GO:0003825">
    <property type="term" value="F:alpha,alpha-trehalose-phosphate synthase (UDP-forming) activity"/>
    <property type="evidence" value="ECO:0007669"/>
    <property type="project" value="TreeGrafter"/>
</dbReference>
<reference evidence="2 3" key="1">
    <citation type="journal article" date="2019" name="Nat. Microbiol.">
        <title>Mediterranean grassland soil C-N compound turnover is dependent on rainfall and depth, and is mediated by genomically divergent microorganisms.</title>
        <authorList>
            <person name="Diamond S."/>
            <person name="Andeer P.F."/>
            <person name="Li Z."/>
            <person name="Crits-Christoph A."/>
            <person name="Burstein D."/>
            <person name="Anantharaman K."/>
            <person name="Lane K.R."/>
            <person name="Thomas B.C."/>
            <person name="Pan C."/>
            <person name="Northen T.R."/>
            <person name="Banfield J.F."/>
        </authorList>
    </citation>
    <scope>NUCLEOTIDE SEQUENCE [LARGE SCALE GENOMIC DNA]</scope>
    <source>
        <strain evidence="2">WS_10</strain>
    </source>
</reference>
<dbReference type="PANTHER" id="PTHR10788">
    <property type="entry name" value="TREHALOSE-6-PHOSPHATE SYNTHASE"/>
    <property type="match status" value="1"/>
</dbReference>
<dbReference type="PANTHER" id="PTHR10788:SF106">
    <property type="entry name" value="BCDNA.GH08860"/>
    <property type="match status" value="1"/>
</dbReference>
<evidence type="ECO:0000313" key="2">
    <source>
        <dbReference type="EMBL" id="TMQ69673.1"/>
    </source>
</evidence>
<comment type="similarity">
    <text evidence="1">Belongs to the glycosyltransferase 20 family.</text>
</comment>
<dbReference type="SUPFAM" id="SSF53756">
    <property type="entry name" value="UDP-Glycosyltransferase/glycogen phosphorylase"/>
    <property type="match status" value="1"/>
</dbReference>
<organism evidence="2 3">
    <name type="scientific">Eiseniibacteriota bacterium</name>
    <dbReference type="NCBI Taxonomy" id="2212470"/>
    <lineage>
        <taxon>Bacteria</taxon>
        <taxon>Candidatus Eiseniibacteriota</taxon>
    </lineage>
</organism>
<dbReference type="Pfam" id="PF00982">
    <property type="entry name" value="Glyco_transf_20"/>
    <property type="match status" value="1"/>
</dbReference>
<dbReference type="GO" id="GO:0005992">
    <property type="term" value="P:trehalose biosynthetic process"/>
    <property type="evidence" value="ECO:0007669"/>
    <property type="project" value="InterPro"/>
</dbReference>
<protein>
    <submittedName>
        <fullName evidence="2">Trehalose-6-phosphate synthase</fullName>
    </submittedName>
</protein>
<accession>A0A538U1D7</accession>
<feature type="non-terminal residue" evidence="2">
    <location>
        <position position="1"/>
    </location>
</feature>
<dbReference type="InterPro" id="IPR001830">
    <property type="entry name" value="Glyco_trans_20"/>
</dbReference>
<dbReference type="AlphaFoldDB" id="A0A538U1D7"/>
<evidence type="ECO:0000256" key="1">
    <source>
        <dbReference type="ARBA" id="ARBA00008799"/>
    </source>
</evidence>
<dbReference type="Proteomes" id="UP000319836">
    <property type="component" value="Unassembled WGS sequence"/>
</dbReference>
<evidence type="ECO:0000313" key="3">
    <source>
        <dbReference type="Proteomes" id="UP000319836"/>
    </source>
</evidence>
<sequence>YPEWIGRFAFVQIGTPSRIELAEYRLVITRTRALARRINQRFPRIGGPTVHLVEGNLDFRQLLPYYRMADLCAVTSLHDGMNLVAKEYVAASPDLDGALVLSPFTGAARELERAWIATPFDKDGLADTYHAALSESVEARRERMAALHETVLRRNIFDWTIAVLDSAVSLELRRTPEPVEPSPTEPAG</sequence>
<gene>
    <name evidence="2" type="ORF">E6K80_10930</name>
</gene>
<dbReference type="GO" id="GO:0005829">
    <property type="term" value="C:cytosol"/>
    <property type="evidence" value="ECO:0007669"/>
    <property type="project" value="TreeGrafter"/>
</dbReference>
<comment type="caution">
    <text evidence="2">The sequence shown here is derived from an EMBL/GenBank/DDBJ whole genome shotgun (WGS) entry which is preliminary data.</text>
</comment>
<proteinExistence type="inferred from homology"/>
<dbReference type="Gene3D" id="3.40.50.2000">
    <property type="entry name" value="Glycogen Phosphorylase B"/>
    <property type="match status" value="2"/>
</dbReference>
<name>A0A538U1D7_UNCEI</name>
<dbReference type="GO" id="GO:0004805">
    <property type="term" value="F:trehalose-phosphatase activity"/>
    <property type="evidence" value="ECO:0007669"/>
    <property type="project" value="TreeGrafter"/>
</dbReference>